<dbReference type="InterPro" id="IPR019302">
    <property type="entry name" value="CAP12/PCTIR_TIR_dom"/>
</dbReference>
<reference evidence="2" key="1">
    <citation type="submission" date="2020-11" db="EMBL/GenBank/DDBJ databases">
        <title>Sequencing the genomes of 1000 actinobacteria strains.</title>
        <authorList>
            <person name="Klenk H.-P."/>
        </authorList>
    </citation>
    <scope>NUCLEOTIDE SEQUENCE</scope>
    <source>
        <strain evidence="2">DSM 45356</strain>
    </source>
</reference>
<sequence length="222" mass="23920">MARPALFVGSSSEGLRIAEAVQIVLDPVCEVELWTQGLFGLTQGTLESLVMALSRFDFALLVLTADDLTVSRGAEKATARDNVLFELGLFIGSLGRDRTFMVYDRTNPPTLPSDLAGVTAGTFAPHSSGNLEAALGAPCAKIRSAVERLGVRKDKGLQDLERATLNVEGVGATMQSLVRLLARSRKVELDVIATQFGPMIGSEQLQQMKRDLTDLERTLGED</sequence>
<accession>A0A8J7GD89</accession>
<evidence type="ECO:0000259" key="1">
    <source>
        <dbReference type="Pfam" id="PF10137"/>
    </source>
</evidence>
<name>A0A8J7GD89_9ACTN</name>
<evidence type="ECO:0000313" key="2">
    <source>
        <dbReference type="EMBL" id="MBG6136494.1"/>
    </source>
</evidence>
<protein>
    <recommendedName>
        <fullName evidence="1">CD-NTase-associated protein 12/Pycsar effector protein TIR domain-containing protein</fullName>
    </recommendedName>
</protein>
<feature type="domain" description="CD-NTase-associated protein 12/Pycsar effector protein TIR" evidence="1">
    <location>
        <begin position="6"/>
        <end position="123"/>
    </location>
</feature>
<keyword evidence="3" id="KW-1185">Reference proteome</keyword>
<comment type="caution">
    <text evidence="2">The sequence shown here is derived from an EMBL/GenBank/DDBJ whole genome shotgun (WGS) entry which is preliminary data.</text>
</comment>
<proteinExistence type="predicted"/>
<dbReference type="GO" id="GO:0050135">
    <property type="term" value="F:NADP+ nucleosidase activity"/>
    <property type="evidence" value="ECO:0007669"/>
    <property type="project" value="InterPro"/>
</dbReference>
<dbReference type="Pfam" id="PF10137">
    <property type="entry name" value="CAP12-PCTIR_TIR"/>
    <property type="match status" value="1"/>
</dbReference>
<dbReference type="AlphaFoldDB" id="A0A8J7GD89"/>
<dbReference type="EMBL" id="JADOUF010000001">
    <property type="protein sequence ID" value="MBG6136494.1"/>
    <property type="molecule type" value="Genomic_DNA"/>
</dbReference>
<gene>
    <name evidence="2" type="ORF">IW245_002688</name>
</gene>
<dbReference type="RefSeq" id="WP_197003460.1">
    <property type="nucleotide sequence ID" value="NZ_BONS01000015.1"/>
</dbReference>
<dbReference type="Proteomes" id="UP000622552">
    <property type="component" value="Unassembled WGS sequence"/>
</dbReference>
<evidence type="ECO:0000313" key="3">
    <source>
        <dbReference type="Proteomes" id="UP000622552"/>
    </source>
</evidence>
<organism evidence="2 3">
    <name type="scientific">Longispora fulva</name>
    <dbReference type="NCBI Taxonomy" id="619741"/>
    <lineage>
        <taxon>Bacteria</taxon>
        <taxon>Bacillati</taxon>
        <taxon>Actinomycetota</taxon>
        <taxon>Actinomycetes</taxon>
        <taxon>Micromonosporales</taxon>
        <taxon>Micromonosporaceae</taxon>
        <taxon>Longispora</taxon>
    </lineage>
</organism>